<feature type="region of interest" description="Disordered" evidence="1">
    <location>
        <begin position="65"/>
        <end position="108"/>
    </location>
</feature>
<evidence type="ECO:0000256" key="1">
    <source>
        <dbReference type="SAM" id="MobiDB-lite"/>
    </source>
</evidence>
<keyword evidence="3" id="KW-1185">Reference proteome</keyword>
<dbReference type="RefSeq" id="WP_037924907.1">
    <property type="nucleotide sequence ID" value="NZ_FQVP01000002.1"/>
</dbReference>
<accession>A0A073JE19</accession>
<protein>
    <submittedName>
        <fullName evidence="2">Uncharacterized protein</fullName>
    </submittedName>
</protein>
<name>A0A073JE19_9RHOB</name>
<organism evidence="2 3">
    <name type="scientific">Pseudosulfitobacter pseudonitzschiae</name>
    <dbReference type="NCBI Taxonomy" id="1402135"/>
    <lineage>
        <taxon>Bacteria</taxon>
        <taxon>Pseudomonadati</taxon>
        <taxon>Pseudomonadota</taxon>
        <taxon>Alphaproteobacteria</taxon>
        <taxon>Rhodobacterales</taxon>
        <taxon>Roseobacteraceae</taxon>
        <taxon>Pseudosulfitobacter</taxon>
    </lineage>
</organism>
<comment type="caution">
    <text evidence="2">The sequence shown here is derived from an EMBL/GenBank/DDBJ whole genome shotgun (WGS) entry which is preliminary data.</text>
</comment>
<dbReference type="AlphaFoldDB" id="A0A073JE19"/>
<feature type="compositionally biased region" description="Low complexity" evidence="1">
    <location>
        <begin position="88"/>
        <end position="103"/>
    </location>
</feature>
<dbReference type="Proteomes" id="UP000027746">
    <property type="component" value="Unassembled WGS sequence"/>
</dbReference>
<sequence>MYKALTGLTFALAIAGCGDPLDKVEHLGDVELADDQGTAAALPSPEELAREGGIFAGLFKAKDTASPEEVAAENTSAEGGSGDAPPVAETEAQATGAETAKAEPVVEPEKRRGLFGLFRADGATQDSAAQTQVQTASLSAEVPDATPQARVAPEKRQGLFGGGRTARTSGPDQMDVPLGAVLPYGTIARVCDANPGKLGTKIDKAPARGNGFALYDSNPQSTAARTFYVTGFSDGCARQFTAALAMFGAPSMHEQLRYGQPSEEYPYSDTDKAYEKVKSQVCRVGKRKPCGSAIGRLERDTVFISTYEHFGNNARWSDILLHDGQVMAAAIKTP</sequence>
<dbReference type="PROSITE" id="PS51257">
    <property type="entry name" value="PROKAR_LIPOPROTEIN"/>
    <property type="match status" value="1"/>
</dbReference>
<evidence type="ECO:0000313" key="3">
    <source>
        <dbReference type="Proteomes" id="UP000027746"/>
    </source>
</evidence>
<feature type="compositionally biased region" description="Polar residues" evidence="1">
    <location>
        <begin position="126"/>
        <end position="138"/>
    </location>
</feature>
<feature type="region of interest" description="Disordered" evidence="1">
    <location>
        <begin position="126"/>
        <end position="151"/>
    </location>
</feature>
<dbReference type="EMBL" id="JAMD01000004">
    <property type="protein sequence ID" value="KEJ95972.1"/>
    <property type="molecule type" value="Genomic_DNA"/>
</dbReference>
<proteinExistence type="predicted"/>
<reference evidence="2 3" key="1">
    <citation type="submission" date="2014-01" db="EMBL/GenBank/DDBJ databases">
        <title>Sulfitobacter sp. H3 (MCCC 1A00686) Genome Sequencing.</title>
        <authorList>
            <person name="Lai Q."/>
            <person name="Hong Z."/>
        </authorList>
    </citation>
    <scope>NUCLEOTIDE SEQUENCE [LARGE SCALE GENOMIC DNA]</scope>
    <source>
        <strain evidence="2 3">H3</strain>
    </source>
</reference>
<evidence type="ECO:0000313" key="2">
    <source>
        <dbReference type="EMBL" id="KEJ95972.1"/>
    </source>
</evidence>
<gene>
    <name evidence="2" type="ORF">SUH3_17055</name>
</gene>